<evidence type="ECO:0000313" key="12">
    <source>
        <dbReference type="EMBL" id="MBB3102602.1"/>
    </source>
</evidence>
<proteinExistence type="predicted"/>
<gene>
    <name evidence="12" type="ORF">FHR87_000985</name>
</gene>
<dbReference type="SUPFAM" id="SSF55073">
    <property type="entry name" value="Nucleotide cyclase"/>
    <property type="match status" value="1"/>
</dbReference>
<dbReference type="AlphaFoldDB" id="A0A839SZM6"/>
<dbReference type="InterPro" id="IPR000160">
    <property type="entry name" value="GGDEF_dom"/>
</dbReference>
<comment type="caution">
    <text evidence="12">The sequence shown here is derived from an EMBL/GenBank/DDBJ whole genome shotgun (WGS) entry which is preliminary data.</text>
</comment>
<dbReference type="CDD" id="cd01949">
    <property type="entry name" value="GGDEF"/>
    <property type="match status" value="1"/>
</dbReference>
<reference evidence="12 13" key="1">
    <citation type="submission" date="2020-08" db="EMBL/GenBank/DDBJ databases">
        <title>Genomic Encyclopedia of Type Strains, Phase III (KMG-III): the genomes of soil and plant-associated and newly described type strains.</title>
        <authorList>
            <person name="Whitman W."/>
        </authorList>
    </citation>
    <scope>NUCLEOTIDE SEQUENCE [LARGE SCALE GENOMIC DNA]</scope>
    <source>
        <strain evidence="12 13">CECT 4462</strain>
    </source>
</reference>
<evidence type="ECO:0000256" key="7">
    <source>
        <dbReference type="ARBA" id="ARBA00022989"/>
    </source>
</evidence>
<keyword evidence="13" id="KW-1185">Reference proteome</keyword>
<dbReference type="EMBL" id="JACHXI010000003">
    <property type="protein sequence ID" value="MBB3102602.1"/>
    <property type="molecule type" value="Genomic_DNA"/>
</dbReference>
<dbReference type="PANTHER" id="PTHR45138">
    <property type="entry name" value="REGULATORY COMPONENTS OF SENSORY TRANSDUCTION SYSTEM"/>
    <property type="match status" value="1"/>
</dbReference>
<evidence type="ECO:0000256" key="5">
    <source>
        <dbReference type="ARBA" id="ARBA00022475"/>
    </source>
</evidence>
<evidence type="ECO:0000256" key="8">
    <source>
        <dbReference type="ARBA" id="ARBA00023136"/>
    </source>
</evidence>
<dbReference type="Gene3D" id="3.30.450.20">
    <property type="entry name" value="PAS domain"/>
    <property type="match status" value="2"/>
</dbReference>
<comment type="subcellular location">
    <subcellularLocation>
        <location evidence="2">Cell inner membrane</location>
    </subcellularLocation>
    <subcellularLocation>
        <location evidence="3">Cell membrane</location>
        <topology evidence="3">Multi-pass membrane protein</topology>
    </subcellularLocation>
</comment>
<dbReference type="Pfam" id="PF00990">
    <property type="entry name" value="GGDEF"/>
    <property type="match status" value="1"/>
</dbReference>
<dbReference type="FunFam" id="3.30.70.270:FF:000001">
    <property type="entry name" value="Diguanylate cyclase domain protein"/>
    <property type="match status" value="1"/>
</dbReference>
<evidence type="ECO:0000256" key="3">
    <source>
        <dbReference type="ARBA" id="ARBA00004651"/>
    </source>
</evidence>
<keyword evidence="7 10" id="KW-1133">Transmembrane helix</keyword>
<organism evidence="12 13">
    <name type="scientific">Azomonas macrocytogenes</name>
    <name type="common">Azotobacter macrocytogenes</name>
    <dbReference type="NCBI Taxonomy" id="69962"/>
    <lineage>
        <taxon>Bacteria</taxon>
        <taxon>Pseudomonadati</taxon>
        <taxon>Pseudomonadota</taxon>
        <taxon>Gammaproteobacteria</taxon>
        <taxon>Pseudomonadales</taxon>
        <taxon>Pseudomonadaceae</taxon>
        <taxon>Azomonas</taxon>
    </lineage>
</organism>
<dbReference type="CDD" id="cd12914">
    <property type="entry name" value="PDC1_DGC_like"/>
    <property type="match status" value="1"/>
</dbReference>
<dbReference type="InterPro" id="IPR029787">
    <property type="entry name" value="Nucleotide_cyclase"/>
</dbReference>
<keyword evidence="6 10" id="KW-0812">Transmembrane</keyword>
<dbReference type="InterPro" id="IPR050469">
    <property type="entry name" value="Diguanylate_Cyclase"/>
</dbReference>
<evidence type="ECO:0000256" key="2">
    <source>
        <dbReference type="ARBA" id="ARBA00004533"/>
    </source>
</evidence>
<accession>A0A839SZM6</accession>
<name>A0A839SZM6_AZOMA</name>
<protein>
    <recommendedName>
        <fullName evidence="4">diguanylate cyclase</fullName>
        <ecNumber evidence="4">2.7.7.65</ecNumber>
    </recommendedName>
</protein>
<comment type="catalytic activity">
    <reaction evidence="9">
        <text>2 GTP = 3',3'-c-di-GMP + 2 diphosphate</text>
        <dbReference type="Rhea" id="RHEA:24898"/>
        <dbReference type="ChEBI" id="CHEBI:33019"/>
        <dbReference type="ChEBI" id="CHEBI:37565"/>
        <dbReference type="ChEBI" id="CHEBI:58805"/>
        <dbReference type="EC" id="2.7.7.65"/>
    </reaction>
</comment>
<evidence type="ECO:0000256" key="1">
    <source>
        <dbReference type="ARBA" id="ARBA00001946"/>
    </source>
</evidence>
<feature type="transmembrane region" description="Helical" evidence="10">
    <location>
        <begin position="21"/>
        <end position="40"/>
    </location>
</feature>
<dbReference type="EC" id="2.7.7.65" evidence="4"/>
<dbReference type="PROSITE" id="PS50887">
    <property type="entry name" value="GGDEF"/>
    <property type="match status" value="1"/>
</dbReference>
<dbReference type="CDD" id="cd12915">
    <property type="entry name" value="PDC2_DGC_like"/>
    <property type="match status" value="1"/>
</dbReference>
<evidence type="ECO:0000313" key="13">
    <source>
        <dbReference type="Proteomes" id="UP000549250"/>
    </source>
</evidence>
<feature type="transmembrane region" description="Helical" evidence="10">
    <location>
        <begin position="294"/>
        <end position="313"/>
    </location>
</feature>
<dbReference type="InterPro" id="IPR033479">
    <property type="entry name" value="dCache_1"/>
</dbReference>
<keyword evidence="5" id="KW-1003">Cell membrane</keyword>
<dbReference type="GO" id="GO:0052621">
    <property type="term" value="F:diguanylate cyclase activity"/>
    <property type="evidence" value="ECO:0007669"/>
    <property type="project" value="UniProtKB-EC"/>
</dbReference>
<dbReference type="InterPro" id="IPR043128">
    <property type="entry name" value="Rev_trsase/Diguanyl_cyclase"/>
</dbReference>
<comment type="cofactor">
    <cofactor evidence="1">
        <name>Mg(2+)</name>
        <dbReference type="ChEBI" id="CHEBI:18420"/>
    </cofactor>
</comment>
<dbReference type="GO" id="GO:1902201">
    <property type="term" value="P:negative regulation of bacterial-type flagellum-dependent cell motility"/>
    <property type="evidence" value="ECO:0007669"/>
    <property type="project" value="TreeGrafter"/>
</dbReference>
<dbReference type="Gene3D" id="3.30.70.270">
    <property type="match status" value="1"/>
</dbReference>
<dbReference type="Proteomes" id="UP000549250">
    <property type="component" value="Unassembled WGS sequence"/>
</dbReference>
<keyword evidence="8 10" id="KW-0472">Membrane</keyword>
<evidence type="ECO:0000256" key="6">
    <source>
        <dbReference type="ARBA" id="ARBA00022692"/>
    </source>
</evidence>
<dbReference type="Pfam" id="PF02743">
    <property type="entry name" value="dCache_1"/>
    <property type="match status" value="1"/>
</dbReference>
<dbReference type="GO" id="GO:0005886">
    <property type="term" value="C:plasma membrane"/>
    <property type="evidence" value="ECO:0007669"/>
    <property type="project" value="UniProtKB-SubCell"/>
</dbReference>
<sequence length="521" mass="57421">MSYSKTLPQIPLDSDQTTKQASILLTVVCVTILALSIWQVREEYTDQAHQYQKDVANLSAALLHNTEASILHSSTILLGLIERLQNDGSNPAALERLSHLARVQAGFYPELQGIFLYDAKGKWLLSTLPLKSGVNNADRDYFRHHLLDSGLGTHIGTPIRSRTTNDWIITVSHRINDLDGKFAGVALATLRAQTFLDFYKSLNLGPQGIIHLARTDGSILVRYPFREEDLPKGTASGLLVQAIQQGSEQGVLILDSPFDGVRRISGYTASKILPIYMAVGLDESYAFESWRKSLYATSAAVLVALAVIISFGLKIIGSIRFRQQEELQLQQAYATLAEANRGLEIQASQDALTGLANRRQLEIALSQHFLRAEFNNEPLSFILLDIDNFKSYNDTYGHQAGDRCLRQVGNCICRQLRSHSDIPARYGGEELAIILPRTGKTGAKIVAEKIRVAIFEERIEHAGSSLGWLTVSLGVATGTPGPQCTAPNDLILEADKALYEAKRTGRNRVAFGSQDVEPHQS</sequence>
<dbReference type="NCBIfam" id="TIGR00254">
    <property type="entry name" value="GGDEF"/>
    <property type="match status" value="1"/>
</dbReference>
<evidence type="ECO:0000256" key="4">
    <source>
        <dbReference type="ARBA" id="ARBA00012528"/>
    </source>
</evidence>
<evidence type="ECO:0000259" key="11">
    <source>
        <dbReference type="PROSITE" id="PS50887"/>
    </source>
</evidence>
<dbReference type="PANTHER" id="PTHR45138:SF9">
    <property type="entry name" value="DIGUANYLATE CYCLASE DGCM-RELATED"/>
    <property type="match status" value="1"/>
</dbReference>
<dbReference type="SMART" id="SM00267">
    <property type="entry name" value="GGDEF"/>
    <property type="match status" value="1"/>
</dbReference>
<evidence type="ECO:0000256" key="9">
    <source>
        <dbReference type="ARBA" id="ARBA00034247"/>
    </source>
</evidence>
<dbReference type="RefSeq" id="WP_183165585.1">
    <property type="nucleotide sequence ID" value="NZ_JACHXI010000003.1"/>
</dbReference>
<dbReference type="GO" id="GO:0043709">
    <property type="term" value="P:cell adhesion involved in single-species biofilm formation"/>
    <property type="evidence" value="ECO:0007669"/>
    <property type="project" value="TreeGrafter"/>
</dbReference>
<feature type="domain" description="GGDEF" evidence="11">
    <location>
        <begin position="377"/>
        <end position="514"/>
    </location>
</feature>
<evidence type="ECO:0000256" key="10">
    <source>
        <dbReference type="SAM" id="Phobius"/>
    </source>
</evidence>